<dbReference type="PRINTS" id="PR00081">
    <property type="entry name" value="GDHRDH"/>
</dbReference>
<gene>
    <name evidence="4" type="ORF">ACFSCW_03220</name>
</gene>
<dbReference type="InterPro" id="IPR002347">
    <property type="entry name" value="SDR_fam"/>
</dbReference>
<protein>
    <submittedName>
        <fullName evidence="4">SDR family oxidoreductase</fullName>
    </submittedName>
</protein>
<dbReference type="PANTHER" id="PTHR43639:SF1">
    <property type="entry name" value="SHORT-CHAIN DEHYDROGENASE_REDUCTASE FAMILY PROTEIN"/>
    <property type="match status" value="1"/>
</dbReference>
<dbReference type="Proteomes" id="UP001597115">
    <property type="component" value="Unassembled WGS sequence"/>
</dbReference>
<feature type="region of interest" description="Disordered" evidence="3">
    <location>
        <begin position="1"/>
        <end position="20"/>
    </location>
</feature>
<proteinExistence type="inferred from homology"/>
<organism evidence="4 5">
    <name type="scientific">Sphingomonas tabacisoli</name>
    <dbReference type="NCBI Taxonomy" id="2249466"/>
    <lineage>
        <taxon>Bacteria</taxon>
        <taxon>Pseudomonadati</taxon>
        <taxon>Pseudomonadota</taxon>
        <taxon>Alphaproteobacteria</taxon>
        <taxon>Sphingomonadales</taxon>
        <taxon>Sphingomonadaceae</taxon>
        <taxon>Sphingomonas</taxon>
    </lineage>
</organism>
<dbReference type="RefSeq" id="WP_380886838.1">
    <property type="nucleotide sequence ID" value="NZ_JBHUDY010000001.1"/>
</dbReference>
<sequence>MARARIGPGERGGMTPEFGKPRTAIVTGGARRIGCAIARALAADGWHVLIHHHTSDASELARELGGSAVQADLADADAARTIIAALDGLPPPALLVNSAAGFDLDQFGDFDAGQWDRHLAVNARAPALLTQAFAKAVPEGQGALVVNLLDAKLVQPNPDFFTYTVSKMALAGAMELAARVLARRGIRVCGIAPSVTLVSGPQTRENFEDVHRLNALGRGVTVEQIVEALRFIIATPTLTGQTIVLDGGQRFLRLERDVQFI</sequence>
<dbReference type="SUPFAM" id="SSF51735">
    <property type="entry name" value="NAD(P)-binding Rossmann-fold domains"/>
    <property type="match status" value="1"/>
</dbReference>
<accession>A0ABW4HYR3</accession>
<dbReference type="PANTHER" id="PTHR43639">
    <property type="entry name" value="OXIDOREDUCTASE, SHORT-CHAIN DEHYDROGENASE/REDUCTASE FAMILY (AFU_ORTHOLOGUE AFUA_5G02870)"/>
    <property type="match status" value="1"/>
</dbReference>
<evidence type="ECO:0000256" key="3">
    <source>
        <dbReference type="SAM" id="MobiDB-lite"/>
    </source>
</evidence>
<dbReference type="EMBL" id="JBHUDY010000001">
    <property type="protein sequence ID" value="MFD1610808.1"/>
    <property type="molecule type" value="Genomic_DNA"/>
</dbReference>
<dbReference type="Gene3D" id="3.40.50.720">
    <property type="entry name" value="NAD(P)-binding Rossmann-like Domain"/>
    <property type="match status" value="1"/>
</dbReference>
<reference evidence="5" key="1">
    <citation type="journal article" date="2019" name="Int. J. Syst. Evol. Microbiol.">
        <title>The Global Catalogue of Microorganisms (GCM) 10K type strain sequencing project: providing services to taxonomists for standard genome sequencing and annotation.</title>
        <authorList>
            <consortium name="The Broad Institute Genomics Platform"/>
            <consortium name="The Broad Institute Genome Sequencing Center for Infectious Disease"/>
            <person name="Wu L."/>
            <person name="Ma J."/>
        </authorList>
    </citation>
    <scope>NUCLEOTIDE SEQUENCE [LARGE SCALE GENOMIC DNA]</scope>
    <source>
        <strain evidence="5">CGMCC 1.16275</strain>
    </source>
</reference>
<evidence type="ECO:0000313" key="4">
    <source>
        <dbReference type="EMBL" id="MFD1610808.1"/>
    </source>
</evidence>
<comment type="caution">
    <text evidence="4">The sequence shown here is derived from an EMBL/GenBank/DDBJ whole genome shotgun (WGS) entry which is preliminary data.</text>
</comment>
<dbReference type="Pfam" id="PF13561">
    <property type="entry name" value="adh_short_C2"/>
    <property type="match status" value="1"/>
</dbReference>
<evidence type="ECO:0000256" key="1">
    <source>
        <dbReference type="ARBA" id="ARBA00006484"/>
    </source>
</evidence>
<evidence type="ECO:0000256" key="2">
    <source>
        <dbReference type="ARBA" id="ARBA00023002"/>
    </source>
</evidence>
<comment type="similarity">
    <text evidence="1">Belongs to the short-chain dehydrogenases/reductases (SDR) family.</text>
</comment>
<keyword evidence="2" id="KW-0560">Oxidoreductase</keyword>
<keyword evidence="5" id="KW-1185">Reference proteome</keyword>
<dbReference type="InterPro" id="IPR036291">
    <property type="entry name" value="NAD(P)-bd_dom_sf"/>
</dbReference>
<name>A0ABW4HYR3_9SPHN</name>
<evidence type="ECO:0000313" key="5">
    <source>
        <dbReference type="Proteomes" id="UP001597115"/>
    </source>
</evidence>